<evidence type="ECO:0000256" key="1">
    <source>
        <dbReference type="SAM" id="MobiDB-lite"/>
    </source>
</evidence>
<dbReference type="InParanoid" id="E3M3S9"/>
<feature type="region of interest" description="Disordered" evidence="1">
    <location>
        <begin position="511"/>
        <end position="531"/>
    </location>
</feature>
<keyword evidence="3" id="KW-1185">Reference proteome</keyword>
<feature type="compositionally biased region" description="Low complexity" evidence="1">
    <location>
        <begin position="448"/>
        <end position="465"/>
    </location>
</feature>
<proteinExistence type="predicted"/>
<evidence type="ECO:0008006" key="4">
    <source>
        <dbReference type="Google" id="ProtNLM"/>
    </source>
</evidence>
<feature type="region of interest" description="Disordered" evidence="1">
    <location>
        <begin position="447"/>
        <end position="485"/>
    </location>
</feature>
<dbReference type="eggNOG" id="ENOG502THBI">
    <property type="taxonomic scope" value="Eukaryota"/>
</dbReference>
<feature type="compositionally biased region" description="Polar residues" evidence="1">
    <location>
        <begin position="466"/>
        <end position="485"/>
    </location>
</feature>
<dbReference type="OMA" id="HPIFWAR"/>
<gene>
    <name evidence="2" type="ORF">CRE_08010</name>
</gene>
<dbReference type="AlphaFoldDB" id="E3M3S9"/>
<name>E3M3S9_CAERE</name>
<dbReference type="FunCoup" id="E3M3S9">
    <property type="interactions" value="484"/>
</dbReference>
<dbReference type="HOGENOM" id="CLU_513131_0_0_1"/>
<reference evidence="2" key="1">
    <citation type="submission" date="2007-07" db="EMBL/GenBank/DDBJ databases">
        <title>PCAP assembly of the Caenorhabditis remanei genome.</title>
        <authorList>
            <consortium name="The Caenorhabditis remanei Sequencing Consortium"/>
            <person name="Wilson R.K."/>
        </authorList>
    </citation>
    <scope>NUCLEOTIDE SEQUENCE [LARGE SCALE GENOMIC DNA]</scope>
    <source>
        <strain evidence="2">PB4641</strain>
    </source>
</reference>
<feature type="region of interest" description="Disordered" evidence="1">
    <location>
        <begin position="95"/>
        <end position="114"/>
    </location>
</feature>
<organism evidence="3">
    <name type="scientific">Caenorhabditis remanei</name>
    <name type="common">Caenorhabditis vulgaris</name>
    <dbReference type="NCBI Taxonomy" id="31234"/>
    <lineage>
        <taxon>Eukaryota</taxon>
        <taxon>Metazoa</taxon>
        <taxon>Ecdysozoa</taxon>
        <taxon>Nematoda</taxon>
        <taxon>Chromadorea</taxon>
        <taxon>Rhabditida</taxon>
        <taxon>Rhabditina</taxon>
        <taxon>Rhabditomorpha</taxon>
        <taxon>Rhabditoidea</taxon>
        <taxon>Rhabditidae</taxon>
        <taxon>Peloderinae</taxon>
        <taxon>Caenorhabditis</taxon>
    </lineage>
</organism>
<protein>
    <recommendedName>
        <fullName evidence="4">F-box associated domain-containing protein</fullName>
    </recommendedName>
</protein>
<dbReference type="Proteomes" id="UP000008281">
    <property type="component" value="Unassembled WGS sequence"/>
</dbReference>
<evidence type="ECO:0000313" key="2">
    <source>
        <dbReference type="EMBL" id="EFO90608.1"/>
    </source>
</evidence>
<dbReference type="OrthoDB" id="5781658at2759"/>
<evidence type="ECO:0000313" key="3">
    <source>
        <dbReference type="Proteomes" id="UP000008281"/>
    </source>
</evidence>
<dbReference type="EMBL" id="DS268423">
    <property type="protein sequence ID" value="EFO90608.1"/>
    <property type="molecule type" value="Genomic_DNA"/>
</dbReference>
<accession>E3M3S9</accession>
<dbReference type="STRING" id="31234.E3M3S9"/>
<sequence length="531" mass="61608">MGDFMLDTPPEKFVKDFQRICTKNPNVTLDTQLSELRKYSRWFDAPIHRKILYLDSLNEEQKNILIGLSPSFRKWIYTTSALTSVTIESKMVEPTEEPFVEDDPSRTKKSKRGRKLETGTYRYGQYTAKLGRIVSVKTIDDVVIKQHQVWKFEFWETKDYKDFCRSQIIEVTPKTPAPSTEPKIEQLGEDGWIQETSRKLVGFMNALEENFAEELDIGLTNWSTVVELNNKFRNVRSLRIVHSTPGATNWWMSQIKMMKTIPEITMLRNYNGEDPIEAEYRKTHKFKNCEAMPYIIPFPKREAPVWVPVVPQCEHPIFWARKLTFENTIENSITDFTHMHSLAEVNLKRFKLPAQELAYFIRRWGNGDIGHRLERVVIDMDYPSDFTKLREEHEHRNVKRFVGENELSEVFADHAKLETADVYLLQRVLTIHGRRKYHITEHSDCSRAESGYSSYGSGSDRGASSEGSGHSSPTPDSEESQSQYHTYGGYAVLELSKDNKRVVFTAVRDQASAKEAVKKRPLPIEKKTTLE</sequence>